<dbReference type="InterPro" id="IPR008311">
    <property type="entry name" value="UCP028101"/>
</dbReference>
<evidence type="ECO:0000313" key="2">
    <source>
        <dbReference type="Proteomes" id="UP000219336"/>
    </source>
</evidence>
<dbReference type="PROSITE" id="PS51257">
    <property type="entry name" value="PROKAR_LIPOPROTEIN"/>
    <property type="match status" value="1"/>
</dbReference>
<reference evidence="2" key="1">
    <citation type="submission" date="2016-06" db="EMBL/GenBank/DDBJ databases">
        <authorList>
            <person name="Rodrigo-Torres L."/>
            <person name="Arahal R.D."/>
            <person name="Lucena T."/>
        </authorList>
    </citation>
    <scope>NUCLEOTIDE SEQUENCE [LARGE SCALE GENOMIC DNA]</scope>
    <source>
        <strain evidence="2">CECT8203</strain>
    </source>
</reference>
<organism evidence="1 2">
    <name type="scientific">Vibrio thalassae</name>
    <dbReference type="NCBI Taxonomy" id="1243014"/>
    <lineage>
        <taxon>Bacteria</taxon>
        <taxon>Pseudomonadati</taxon>
        <taxon>Pseudomonadota</taxon>
        <taxon>Gammaproteobacteria</taxon>
        <taxon>Vibrionales</taxon>
        <taxon>Vibrionaceae</taxon>
        <taxon>Vibrio</taxon>
    </lineage>
</organism>
<gene>
    <name evidence="1" type="ORF">VTH8203_02880</name>
</gene>
<protein>
    <recommendedName>
        <fullName evidence="3">DUF1513 domain-containing protein</fullName>
    </recommendedName>
</protein>
<dbReference type="SUPFAM" id="SSF50969">
    <property type="entry name" value="YVTN repeat-like/Quinoprotein amine dehydrogenase"/>
    <property type="match status" value="1"/>
</dbReference>
<dbReference type="EMBL" id="OANU01000053">
    <property type="protein sequence ID" value="SNX49237.1"/>
    <property type="molecule type" value="Genomic_DNA"/>
</dbReference>
<dbReference type="InterPro" id="IPR015943">
    <property type="entry name" value="WD40/YVTN_repeat-like_dom_sf"/>
</dbReference>
<keyword evidence="2" id="KW-1185">Reference proteome</keyword>
<dbReference type="Pfam" id="PF07433">
    <property type="entry name" value="DUF1513"/>
    <property type="match status" value="1"/>
</dbReference>
<evidence type="ECO:0008006" key="3">
    <source>
        <dbReference type="Google" id="ProtNLM"/>
    </source>
</evidence>
<accession>A0A240EKK9</accession>
<dbReference type="Gene3D" id="2.130.10.10">
    <property type="entry name" value="YVTN repeat-like/Quinoprotein amine dehydrogenase"/>
    <property type="match status" value="1"/>
</dbReference>
<dbReference type="Proteomes" id="UP000219336">
    <property type="component" value="Unassembled WGS sequence"/>
</dbReference>
<name>A0A240EKK9_9VIBR</name>
<dbReference type="RefSeq" id="WP_167385826.1">
    <property type="nucleotide sequence ID" value="NZ_JBHSII010000001.1"/>
</dbReference>
<dbReference type="InterPro" id="IPR011044">
    <property type="entry name" value="Quino_amine_DH_bsu"/>
</dbReference>
<sequence>MRPMAINISRRNFTKWAGITAMSPSLLTACASTATHTKETLIGGSVRSKGDYEVIVSSEKATTIHRLPLPARGHGIAVSPHSRHAVMFARRPGSYAMVFDYLEGTMKKLILAPDNRHFYGHGVYSNDGRWLYSTEGERSSSRGIVGVYDVNNDYQKVGEFTDFGLGPHEVIVMADDSLVVGVGGVHTNGRRPQNLATMQPSLSYLSPHGELLEQATLSDHHKSIRHLAHDGDKTVLTGQQYRGEPDDYVPLVAIHQRGDAMQELGGEPEQWARFNHYIASIAATETHILATSPRGSCYGIWDKATRALLEINALPDASGVVVRNGDFHVSSGVGQVVQISPNLQKKRFYSGIQWDNHWSAIT</sequence>
<proteinExistence type="predicted"/>
<dbReference type="AlphaFoldDB" id="A0A240EKK9"/>
<evidence type="ECO:0000313" key="1">
    <source>
        <dbReference type="EMBL" id="SNX49237.1"/>
    </source>
</evidence>
<dbReference type="PIRSF" id="PIRSF028101">
    <property type="entry name" value="UCP028101"/>
    <property type="match status" value="1"/>
</dbReference>